<feature type="compositionally biased region" description="Polar residues" evidence="1">
    <location>
        <begin position="30"/>
        <end position="56"/>
    </location>
</feature>
<feature type="compositionally biased region" description="Polar residues" evidence="1">
    <location>
        <begin position="657"/>
        <end position="669"/>
    </location>
</feature>
<dbReference type="EMBL" id="LFZN01000002">
    <property type="protein sequence ID" value="KXT07471.1"/>
    <property type="molecule type" value="Genomic_DNA"/>
</dbReference>
<keyword evidence="3" id="KW-1185">Reference proteome</keyword>
<name>A0A139HYB3_9PEZI</name>
<sequence>MSGSVHRRLAPAPVQREFPPRRRSARQRKSAPSSLARQQSTLTQLDFISTSSSPYNPRQGRSIFSIPTDSVDDDPDFEEPRPKKRQRTTAQASSKKSGQKRAKNALRDDDQSTMTQCWRLHDYVRDSEESDDGQGEMVIEGALLHPASVDDQSGEQGLLAPAAAPVSDTLDQAALLSANIGDEASDPESQMTSSPPPRLYQHPALTASSDHGSNTTRPTTAGSDRHPQTPRNERLAAIPSSQTPSSIKLSVHFEPKTRGVYERSPLKDRSTNVSPLKSSAGHSPSKIAPAKLVLIQLEDEADLAPKEGSIQPLWISKVACTPKKEAKHLERTTTIQDSEAGDLESSSPGQPARASTRAKVVQESQPEGDMIGLDATTDDEDYDQHDGNDLKIDEDGDEVPEHTYCSLMQQGTFNPVNAALDRDANRFRNAATQMPSQIQDETQILQGRAEGGVNTQGFAEEKLLAKAAAPDPGVEERDTGKIDMVVASQRGRSPELGEGPSRPIEVEKSIHEEETEVVLSSQPQEKKQSLSEARSTPAHDRLGDWTEAANMSAPPPQAASSSGDIAPVEIMAPPARRGHTQSHPSQISTVVPSQQSPPNSADDRPHIQIRTAAPPLPETLPSSPIPLPPWADEGSIVRMNTETQLTDFSLPQPPSLFYSSSRQMSGSSE</sequence>
<evidence type="ECO:0000313" key="3">
    <source>
        <dbReference type="Proteomes" id="UP000070133"/>
    </source>
</evidence>
<organism evidence="2 3">
    <name type="scientific">Pseudocercospora eumusae</name>
    <dbReference type="NCBI Taxonomy" id="321146"/>
    <lineage>
        <taxon>Eukaryota</taxon>
        <taxon>Fungi</taxon>
        <taxon>Dikarya</taxon>
        <taxon>Ascomycota</taxon>
        <taxon>Pezizomycotina</taxon>
        <taxon>Dothideomycetes</taxon>
        <taxon>Dothideomycetidae</taxon>
        <taxon>Mycosphaerellales</taxon>
        <taxon>Mycosphaerellaceae</taxon>
        <taxon>Pseudocercospora</taxon>
    </lineage>
</organism>
<feature type="compositionally biased region" description="Polar residues" evidence="1">
    <location>
        <begin position="581"/>
        <end position="599"/>
    </location>
</feature>
<feature type="compositionally biased region" description="Basic and acidic residues" evidence="1">
    <location>
        <begin position="251"/>
        <end position="270"/>
    </location>
</feature>
<comment type="caution">
    <text evidence="2">The sequence shown here is derived from an EMBL/GenBank/DDBJ whole genome shotgun (WGS) entry which is preliminary data.</text>
</comment>
<protein>
    <submittedName>
        <fullName evidence="2">Uncharacterized protein</fullName>
    </submittedName>
</protein>
<feature type="compositionally biased region" description="Basic and acidic residues" evidence="1">
    <location>
        <begin position="223"/>
        <end position="234"/>
    </location>
</feature>
<feature type="compositionally biased region" description="Polar residues" evidence="1">
    <location>
        <begin position="638"/>
        <end position="649"/>
    </location>
</feature>
<dbReference type="AlphaFoldDB" id="A0A139HYB3"/>
<gene>
    <name evidence="2" type="ORF">AC578_523</name>
</gene>
<feature type="compositionally biased region" description="Polar residues" evidence="1">
    <location>
        <begin position="239"/>
        <end position="248"/>
    </location>
</feature>
<feature type="compositionally biased region" description="Polar residues" evidence="1">
    <location>
        <begin position="206"/>
        <end position="222"/>
    </location>
</feature>
<feature type="region of interest" description="Disordered" evidence="1">
    <location>
        <begin position="467"/>
        <end position="669"/>
    </location>
</feature>
<dbReference type="OrthoDB" id="3646068at2759"/>
<dbReference type="Proteomes" id="UP000070133">
    <property type="component" value="Unassembled WGS sequence"/>
</dbReference>
<evidence type="ECO:0000313" key="2">
    <source>
        <dbReference type="EMBL" id="KXT07471.1"/>
    </source>
</evidence>
<feature type="region of interest" description="Disordered" evidence="1">
    <location>
        <begin position="1"/>
        <end position="284"/>
    </location>
</feature>
<feature type="compositionally biased region" description="Low complexity" evidence="1">
    <location>
        <begin position="548"/>
        <end position="562"/>
    </location>
</feature>
<feature type="compositionally biased region" description="Polar residues" evidence="1">
    <location>
        <begin position="271"/>
        <end position="282"/>
    </location>
</feature>
<evidence type="ECO:0000256" key="1">
    <source>
        <dbReference type="SAM" id="MobiDB-lite"/>
    </source>
</evidence>
<accession>A0A139HYB3</accession>
<feature type="compositionally biased region" description="Pro residues" evidence="1">
    <location>
        <begin position="614"/>
        <end position="629"/>
    </location>
</feature>
<reference evidence="2 3" key="1">
    <citation type="submission" date="2015-07" db="EMBL/GenBank/DDBJ databases">
        <title>Comparative genomics of the Sigatoka disease complex on banana suggests a link between parallel evolutionary changes in Pseudocercospora fijiensis and Pseudocercospora eumusae and increased virulence on the banana host.</title>
        <authorList>
            <person name="Chang T.-C."/>
            <person name="Salvucci A."/>
            <person name="Crous P.W."/>
            <person name="Stergiopoulos I."/>
        </authorList>
    </citation>
    <scope>NUCLEOTIDE SEQUENCE [LARGE SCALE GENOMIC DNA]</scope>
    <source>
        <strain evidence="2 3">CBS 114824</strain>
    </source>
</reference>
<proteinExistence type="predicted"/>
<feature type="region of interest" description="Disordered" evidence="1">
    <location>
        <begin position="325"/>
        <end position="382"/>
    </location>
</feature>